<evidence type="ECO:0000256" key="1">
    <source>
        <dbReference type="SAM" id="MobiDB-lite"/>
    </source>
</evidence>
<proteinExistence type="predicted"/>
<accession>A0A8S1DY97</accession>
<evidence type="ECO:0000313" key="3">
    <source>
        <dbReference type="Proteomes" id="UP000494165"/>
    </source>
</evidence>
<gene>
    <name evidence="2" type="ORF">CLODIP_2_CD01220</name>
</gene>
<dbReference type="AlphaFoldDB" id="A0A8S1DY97"/>
<dbReference type="Proteomes" id="UP000494165">
    <property type="component" value="Unassembled WGS sequence"/>
</dbReference>
<sequence>MSSVRRQVALEWAGFLCGPRTADIFKKVRQPYNLCVSSGICRGHTLEARKTNSTEMYFQSTSSNQKPGHHNNPGTSSGHVGRPIVIGRPIYFKRSSDSRIIFVFGSGICRGHTLEARKTNSTEMSFQSTSSNLMQGCPNDSDHSSGYLRPVNCHMTLMFC</sequence>
<keyword evidence="3" id="KW-1185">Reference proteome</keyword>
<protein>
    <submittedName>
        <fullName evidence="2">Uncharacterized protein</fullName>
    </submittedName>
</protein>
<reference evidence="2 3" key="1">
    <citation type="submission" date="2020-04" db="EMBL/GenBank/DDBJ databases">
        <authorList>
            <person name="Alioto T."/>
            <person name="Alioto T."/>
            <person name="Gomez Garrido J."/>
        </authorList>
    </citation>
    <scope>NUCLEOTIDE SEQUENCE [LARGE SCALE GENOMIC DNA]</scope>
</reference>
<feature type="compositionally biased region" description="Polar residues" evidence="1">
    <location>
        <begin position="57"/>
        <end position="78"/>
    </location>
</feature>
<dbReference type="EMBL" id="CADEPI010000290">
    <property type="protein sequence ID" value="CAB3382975.1"/>
    <property type="molecule type" value="Genomic_DNA"/>
</dbReference>
<name>A0A8S1DY97_9INSE</name>
<evidence type="ECO:0000313" key="2">
    <source>
        <dbReference type="EMBL" id="CAB3382975.1"/>
    </source>
</evidence>
<feature type="region of interest" description="Disordered" evidence="1">
    <location>
        <begin position="57"/>
        <end position="81"/>
    </location>
</feature>
<comment type="caution">
    <text evidence="2">The sequence shown here is derived from an EMBL/GenBank/DDBJ whole genome shotgun (WGS) entry which is preliminary data.</text>
</comment>
<organism evidence="2 3">
    <name type="scientific">Cloeon dipterum</name>
    <dbReference type="NCBI Taxonomy" id="197152"/>
    <lineage>
        <taxon>Eukaryota</taxon>
        <taxon>Metazoa</taxon>
        <taxon>Ecdysozoa</taxon>
        <taxon>Arthropoda</taxon>
        <taxon>Hexapoda</taxon>
        <taxon>Insecta</taxon>
        <taxon>Pterygota</taxon>
        <taxon>Palaeoptera</taxon>
        <taxon>Ephemeroptera</taxon>
        <taxon>Pisciforma</taxon>
        <taxon>Baetidae</taxon>
        <taxon>Cloeon</taxon>
    </lineage>
</organism>